<dbReference type="CDD" id="cd04301">
    <property type="entry name" value="NAT_SF"/>
    <property type="match status" value="1"/>
</dbReference>
<organism evidence="2 3">
    <name type="scientific">Psychrilyobacter piezotolerans</name>
    <dbReference type="NCBI Taxonomy" id="2293438"/>
    <lineage>
        <taxon>Bacteria</taxon>
        <taxon>Fusobacteriati</taxon>
        <taxon>Fusobacteriota</taxon>
        <taxon>Fusobacteriia</taxon>
        <taxon>Fusobacteriales</taxon>
        <taxon>Fusobacteriaceae</taxon>
        <taxon>Psychrilyobacter</taxon>
    </lineage>
</organism>
<dbReference type="InterPro" id="IPR016181">
    <property type="entry name" value="Acyl_CoA_acyltransferase"/>
</dbReference>
<feature type="domain" description="N-acetyltransferase" evidence="1">
    <location>
        <begin position="133"/>
        <end position="262"/>
    </location>
</feature>
<dbReference type="PROSITE" id="PS51186">
    <property type="entry name" value="GNAT"/>
    <property type="match status" value="1"/>
</dbReference>
<evidence type="ECO:0000259" key="1">
    <source>
        <dbReference type="PROSITE" id="PS51186"/>
    </source>
</evidence>
<dbReference type="EMBL" id="QUAJ01000026">
    <property type="protein sequence ID" value="REI39993.1"/>
    <property type="molecule type" value="Genomic_DNA"/>
</dbReference>
<keyword evidence="3" id="KW-1185">Reference proteome</keyword>
<dbReference type="RefSeq" id="WP_114643215.1">
    <property type="nucleotide sequence ID" value="NZ_JAACIO010000024.1"/>
</dbReference>
<dbReference type="Pfam" id="PF00583">
    <property type="entry name" value="Acetyltransf_1"/>
    <property type="match status" value="1"/>
</dbReference>
<proteinExistence type="predicted"/>
<reference evidence="2 3" key="1">
    <citation type="submission" date="2018-08" db="EMBL/GenBank/DDBJ databases">
        <title>Draft genome sequence of Psychrilyobacter sp. strain SD5 isolated from Black Sea water.</title>
        <authorList>
            <person name="Yadav S."/>
            <person name="Villanueva L."/>
            <person name="Damste J.S.S."/>
        </authorList>
    </citation>
    <scope>NUCLEOTIDE SEQUENCE [LARGE SCALE GENOMIC DNA]</scope>
    <source>
        <strain evidence="2 3">SD5</strain>
    </source>
</reference>
<sequence>MKLMAIHHKGTIKEYLNRQKLGNFIYQCNNLGTPFWENTQWYGLYEEDRLMAVAMFVIKYDIPILLATSYCKTDFYQDELFKQLRIFLPKKLYTHLNADTVRKSLVEAEDIQVCRYYNMELTERSEDKKIDSEAVQQLSEKDTEGIINLLEESHPEYLVDHEFIKGGYFWGVKSEGKIISLAGITAKSEEFKIVSIGNITTHPDYRHTGLSTKTVTRLMDYLEPDFKKIVLNVKETNETAIKFYKKLGFSKIGLFDEVIFDK</sequence>
<comment type="caution">
    <text evidence="2">The sequence shown here is derived from an EMBL/GenBank/DDBJ whole genome shotgun (WGS) entry which is preliminary data.</text>
</comment>
<evidence type="ECO:0000313" key="3">
    <source>
        <dbReference type="Proteomes" id="UP000263486"/>
    </source>
</evidence>
<dbReference type="Proteomes" id="UP000263486">
    <property type="component" value="Unassembled WGS sequence"/>
</dbReference>
<accession>A0ABX9KEB6</accession>
<evidence type="ECO:0000313" key="2">
    <source>
        <dbReference type="EMBL" id="REI39993.1"/>
    </source>
</evidence>
<dbReference type="Gene3D" id="3.40.630.30">
    <property type="match status" value="1"/>
</dbReference>
<protein>
    <submittedName>
        <fullName evidence="2">GNAT family N-acetyltransferase</fullName>
    </submittedName>
</protein>
<name>A0ABX9KEB6_9FUSO</name>
<gene>
    <name evidence="2" type="ORF">DYH56_12510</name>
</gene>
<dbReference type="PANTHER" id="PTHR43617">
    <property type="entry name" value="L-AMINO ACID N-ACETYLTRANSFERASE"/>
    <property type="match status" value="1"/>
</dbReference>
<dbReference type="InterPro" id="IPR000182">
    <property type="entry name" value="GNAT_dom"/>
</dbReference>
<dbReference type="SUPFAM" id="SSF55729">
    <property type="entry name" value="Acyl-CoA N-acyltransferases (Nat)"/>
    <property type="match status" value="1"/>
</dbReference>
<dbReference type="InterPro" id="IPR050276">
    <property type="entry name" value="MshD_Acetyltransferase"/>
</dbReference>